<sequence length="254" mass="29356">MTGNNKKIDFIVLVNRYYTKFMNQDEEISSISQDPVNILFNPSVISKKDVWDINLIEILKLLIKILEETGKKDLKVAGMAALSSSLIYRMKVESIFALQKAAMEKKPLTNRRDVDIDILDMPYRHESTYPVSLDELLDLLENLIGSIANPRSLRRGQLDFEPEPPDFKEYLLPFENLVKKYEDLIMRKIRGTGSGLLKDVVIDLDSLDSVRCFFAILFLAREQKVELEQIDDDIQITLINDTIKKEKKRDQNSK</sequence>
<dbReference type="EMBL" id="KF900991">
    <property type="protein sequence ID" value="AIF14089.1"/>
    <property type="molecule type" value="Genomic_DNA"/>
</dbReference>
<accession>A0A075HDV1</accession>
<dbReference type="AlphaFoldDB" id="A0A075HDV1"/>
<dbReference type="InterPro" id="IPR003768">
    <property type="entry name" value="ScpA"/>
</dbReference>
<organism evidence="1">
    <name type="scientific">uncultured marine thaumarchaeote KM3_65_H02</name>
    <dbReference type="NCBI Taxonomy" id="1456226"/>
    <lineage>
        <taxon>Archaea</taxon>
        <taxon>Nitrososphaerota</taxon>
        <taxon>environmental samples</taxon>
    </lineage>
</organism>
<dbReference type="InterPro" id="IPR023093">
    <property type="entry name" value="ScpA-like_C"/>
</dbReference>
<reference evidence="1" key="1">
    <citation type="journal article" date="2014" name="Genome Biol. Evol.">
        <title>Pangenome evidence for extensive interdomain horizontal transfer affecting lineage core and shell genes in uncultured planktonic thaumarchaeota and euryarchaeota.</title>
        <authorList>
            <person name="Deschamps P."/>
            <person name="Zivanovic Y."/>
            <person name="Moreira D."/>
            <person name="Rodriguez-Valera F."/>
            <person name="Lopez-Garcia P."/>
        </authorList>
    </citation>
    <scope>NUCLEOTIDE SEQUENCE</scope>
</reference>
<dbReference type="PANTHER" id="PTHR33969">
    <property type="entry name" value="SEGREGATION AND CONDENSATION PROTEIN A"/>
    <property type="match status" value="1"/>
</dbReference>
<evidence type="ECO:0000313" key="1">
    <source>
        <dbReference type="EMBL" id="AIF14089.1"/>
    </source>
</evidence>
<protein>
    <submittedName>
        <fullName evidence="1">Chromosome segregation and condensation protein (ScpA)</fullName>
    </submittedName>
</protein>
<dbReference type="Gene3D" id="1.10.10.580">
    <property type="entry name" value="Structural maintenance of chromosome 1. Chain E"/>
    <property type="match status" value="1"/>
</dbReference>
<proteinExistence type="predicted"/>
<name>A0A075HDV1_9ARCH</name>
<dbReference type="PANTHER" id="PTHR33969:SF2">
    <property type="entry name" value="SEGREGATION AND CONDENSATION PROTEIN A"/>
    <property type="match status" value="1"/>
</dbReference>
<gene>
    <name evidence="1" type="primary">scpA</name>
</gene>